<dbReference type="RefSeq" id="WP_146530153.1">
    <property type="nucleotide sequence ID" value="NZ_SJPV01000011.1"/>
</dbReference>
<dbReference type="AlphaFoldDB" id="A0A5C6D7S0"/>
<dbReference type="Proteomes" id="UP000319143">
    <property type="component" value="Unassembled WGS sequence"/>
</dbReference>
<evidence type="ECO:0000256" key="2">
    <source>
        <dbReference type="SAM" id="SignalP"/>
    </source>
</evidence>
<feature type="compositionally biased region" description="Polar residues" evidence="1">
    <location>
        <begin position="119"/>
        <end position="134"/>
    </location>
</feature>
<accession>A0A5C6D7S0</accession>
<keyword evidence="4" id="KW-1185">Reference proteome</keyword>
<evidence type="ECO:0000256" key="1">
    <source>
        <dbReference type="SAM" id="MobiDB-lite"/>
    </source>
</evidence>
<feature type="region of interest" description="Disordered" evidence="1">
    <location>
        <begin position="114"/>
        <end position="147"/>
    </location>
</feature>
<dbReference type="OrthoDB" id="289031at2"/>
<feature type="signal peptide" evidence="2">
    <location>
        <begin position="1"/>
        <end position="27"/>
    </location>
</feature>
<proteinExistence type="predicted"/>
<evidence type="ECO:0000313" key="3">
    <source>
        <dbReference type="EMBL" id="TWU32982.1"/>
    </source>
</evidence>
<comment type="caution">
    <text evidence="3">The sequence shown here is derived from an EMBL/GenBank/DDBJ whole genome shotgun (WGS) entry which is preliminary data.</text>
</comment>
<reference evidence="3 4" key="1">
    <citation type="submission" date="2019-02" db="EMBL/GenBank/DDBJ databases">
        <title>Deep-cultivation of Planctomycetes and their phenomic and genomic characterization uncovers novel biology.</title>
        <authorList>
            <person name="Wiegand S."/>
            <person name="Jogler M."/>
            <person name="Boedeker C."/>
            <person name="Pinto D."/>
            <person name="Vollmers J."/>
            <person name="Rivas-Marin E."/>
            <person name="Kohn T."/>
            <person name="Peeters S.H."/>
            <person name="Heuer A."/>
            <person name="Rast P."/>
            <person name="Oberbeckmann S."/>
            <person name="Bunk B."/>
            <person name="Jeske O."/>
            <person name="Meyerdierks A."/>
            <person name="Storesund J.E."/>
            <person name="Kallscheuer N."/>
            <person name="Luecker S."/>
            <person name="Lage O.M."/>
            <person name="Pohl T."/>
            <person name="Merkel B.J."/>
            <person name="Hornburger P."/>
            <person name="Mueller R.-W."/>
            <person name="Bruemmer F."/>
            <person name="Labrenz M."/>
            <person name="Spormann A.M."/>
            <person name="Op Den Camp H."/>
            <person name="Overmann J."/>
            <person name="Amann R."/>
            <person name="Jetten M.S.M."/>
            <person name="Mascher T."/>
            <person name="Medema M.H."/>
            <person name="Devos D.P."/>
            <person name="Kaster A.-K."/>
            <person name="Ovreas L."/>
            <person name="Rohde M."/>
            <person name="Galperin M.Y."/>
            <person name="Jogler C."/>
        </authorList>
    </citation>
    <scope>NUCLEOTIDE SEQUENCE [LARGE SCALE GENOMIC DNA]</scope>
    <source>
        <strain evidence="3 4">Poly41</strain>
    </source>
</reference>
<keyword evidence="2" id="KW-0732">Signal</keyword>
<evidence type="ECO:0000313" key="4">
    <source>
        <dbReference type="Proteomes" id="UP000319143"/>
    </source>
</evidence>
<organism evidence="3 4">
    <name type="scientific">Novipirellula artificiosorum</name>
    <dbReference type="NCBI Taxonomy" id="2528016"/>
    <lineage>
        <taxon>Bacteria</taxon>
        <taxon>Pseudomonadati</taxon>
        <taxon>Planctomycetota</taxon>
        <taxon>Planctomycetia</taxon>
        <taxon>Pirellulales</taxon>
        <taxon>Pirellulaceae</taxon>
        <taxon>Novipirellula</taxon>
    </lineage>
</organism>
<protein>
    <submittedName>
        <fullName evidence="3">Uncharacterized protein</fullName>
    </submittedName>
</protein>
<sequence length="147" mass="16494" precursor="true">MRSSSPKGSFLIAAMVCLLVSTSLAVAAVRSARVAQRELQMRKQMLQTEWLLDAAVHRAVRRMEQSPEYRGETWIATELTERWPIAEAEIVVDPTETSEDYRVHVTARLSAASDDRFTPQASRTQRSHTFTLSASPKLESSKDAKSE</sequence>
<name>A0A5C6D7S0_9BACT</name>
<dbReference type="EMBL" id="SJPV01000011">
    <property type="protein sequence ID" value="TWU32982.1"/>
    <property type="molecule type" value="Genomic_DNA"/>
</dbReference>
<feature type="chain" id="PRO_5023068046" evidence="2">
    <location>
        <begin position="28"/>
        <end position="147"/>
    </location>
</feature>
<gene>
    <name evidence="3" type="ORF">Poly41_53610</name>
</gene>